<name>V7I616_9CLOT</name>
<dbReference type="OrthoDB" id="9757917at2"/>
<dbReference type="eggNOG" id="COG0507">
    <property type="taxonomic scope" value="Bacteria"/>
</dbReference>
<proteinExistence type="predicted"/>
<evidence type="ECO:0000313" key="2">
    <source>
        <dbReference type="Proteomes" id="UP000017747"/>
    </source>
</evidence>
<organism evidence="1 2">
    <name type="scientific">Youngiibacter fragilis 232.1</name>
    <dbReference type="NCBI Taxonomy" id="994573"/>
    <lineage>
        <taxon>Bacteria</taxon>
        <taxon>Bacillati</taxon>
        <taxon>Bacillota</taxon>
        <taxon>Clostridia</taxon>
        <taxon>Eubacteriales</taxon>
        <taxon>Clostridiaceae</taxon>
        <taxon>Youngiibacter</taxon>
    </lineage>
</organism>
<sequence>MNTKNNMILQKGQDITENVRFCKYNSATGKYDVTFQNVKTYNYNYLSIEWLRDPKEINPVVSK</sequence>
<reference evidence="1 2" key="1">
    <citation type="journal article" date="2014" name="Genome Announc.">
        <title>Genome Sequence of Youngiibacter fragilis, the Type Strain of the Genus Youngiibacter.</title>
        <authorList>
            <person name="Wawrik C.B."/>
            <person name="Callaghan A.V."/>
            <person name="Stamps B.W."/>
            <person name="Wawrik B."/>
        </authorList>
    </citation>
    <scope>NUCLEOTIDE SEQUENCE [LARGE SCALE GENOMIC DNA]</scope>
    <source>
        <strain evidence="1 2">232.1</strain>
    </source>
</reference>
<protein>
    <submittedName>
        <fullName evidence="1">Uncharacterized protein</fullName>
    </submittedName>
</protein>
<dbReference type="Proteomes" id="UP000017747">
    <property type="component" value="Unassembled WGS sequence"/>
</dbReference>
<dbReference type="EMBL" id="AXUN02000174">
    <property type="protein sequence ID" value="ETA80741.1"/>
    <property type="molecule type" value="Genomic_DNA"/>
</dbReference>
<accession>V7I616</accession>
<evidence type="ECO:0000313" key="1">
    <source>
        <dbReference type="EMBL" id="ETA80741.1"/>
    </source>
</evidence>
<keyword evidence="2" id="KW-1185">Reference proteome</keyword>
<comment type="caution">
    <text evidence="1">The sequence shown here is derived from an EMBL/GenBank/DDBJ whole genome shotgun (WGS) entry which is preliminary data.</text>
</comment>
<gene>
    <name evidence="1" type="ORF">T472_0210275</name>
</gene>
<dbReference type="AlphaFoldDB" id="V7I616"/>
<dbReference type="RefSeq" id="WP_023388097.1">
    <property type="nucleotide sequence ID" value="NZ_AXUN02000174.1"/>
</dbReference>
<dbReference type="STRING" id="994573.T472_0210275"/>